<organism evidence="3 4">
    <name type="scientific">Luteococcus peritonei</name>
    <dbReference type="NCBI Taxonomy" id="88874"/>
    <lineage>
        <taxon>Bacteria</taxon>
        <taxon>Bacillati</taxon>
        <taxon>Actinomycetota</taxon>
        <taxon>Actinomycetes</taxon>
        <taxon>Propionibacteriales</taxon>
        <taxon>Propionibacteriaceae</taxon>
        <taxon>Luteococcus</taxon>
    </lineage>
</organism>
<comment type="caution">
    <text evidence="3">The sequence shown here is derived from an EMBL/GenBank/DDBJ whole genome shotgun (WGS) entry which is preliminary data.</text>
</comment>
<evidence type="ECO:0000256" key="1">
    <source>
        <dbReference type="ARBA" id="ARBA00006525"/>
    </source>
</evidence>
<feature type="domain" description="Smf/DprA SLOG" evidence="2">
    <location>
        <begin position="72"/>
        <end position="297"/>
    </location>
</feature>
<accession>A0ABW4RX41</accession>
<dbReference type="Gene3D" id="3.40.50.450">
    <property type="match status" value="1"/>
</dbReference>
<dbReference type="Pfam" id="PF02481">
    <property type="entry name" value="DNA_processg_A"/>
    <property type="match status" value="1"/>
</dbReference>
<protein>
    <submittedName>
        <fullName evidence="3">DNA-processing protein DprA</fullName>
    </submittedName>
</protein>
<gene>
    <name evidence="3" type="primary">dprA</name>
    <name evidence="3" type="ORF">ACFSCS_11530</name>
</gene>
<dbReference type="PANTHER" id="PTHR43022">
    <property type="entry name" value="PROTEIN SMF"/>
    <property type="match status" value="1"/>
</dbReference>
<evidence type="ECO:0000313" key="4">
    <source>
        <dbReference type="Proteomes" id="UP001597326"/>
    </source>
</evidence>
<dbReference type="InterPro" id="IPR003488">
    <property type="entry name" value="DprA"/>
</dbReference>
<dbReference type="RefSeq" id="WP_343875165.1">
    <property type="nucleotide sequence ID" value="NZ_BAAAIX010000029.1"/>
</dbReference>
<evidence type="ECO:0000313" key="3">
    <source>
        <dbReference type="EMBL" id="MFD1890806.1"/>
    </source>
</evidence>
<dbReference type="NCBIfam" id="TIGR00732">
    <property type="entry name" value="dprA"/>
    <property type="match status" value="1"/>
</dbReference>
<sequence>MSWDEERLARAGLSASCEAGAPRLAALVAAEGAQAVWQALRRGPEESTWARRARLVDLDRLVERSESLGVAFLVPGDEQWPEQLNALEGAQVGGMGGPPVGLWARGPGRLSAGCTSGLAVVGARSSTPYGESVAADLAAGLARGAGRKPGAGHRWTIFSGGAYGIDACAHRAALSAGGTTVAVLAGGLDEPYPRGNHSLFERLAAEQLLVSEVPVGLRPTRAGFLARNRLIAALTQGTVLVEAGARSGAINTASWAAECGRHVMAVPGPVHSAMSEGCHRLVRDGRASLVSCVDDVQVLVQPLGQAPLADIGGPSRELDGVEPGLLAVREVLPGRGAMPVGEVAARAGLAIPATLASLGALEQLGLAGCDEAGQWRILRPRPARTDVPARRTGTA</sequence>
<keyword evidence="4" id="KW-1185">Reference proteome</keyword>
<dbReference type="EMBL" id="JBHUFZ010000027">
    <property type="protein sequence ID" value="MFD1890806.1"/>
    <property type="molecule type" value="Genomic_DNA"/>
</dbReference>
<dbReference type="SUPFAM" id="SSF102405">
    <property type="entry name" value="MCP/YpsA-like"/>
    <property type="match status" value="1"/>
</dbReference>
<proteinExistence type="inferred from homology"/>
<dbReference type="Proteomes" id="UP001597326">
    <property type="component" value="Unassembled WGS sequence"/>
</dbReference>
<dbReference type="PANTHER" id="PTHR43022:SF1">
    <property type="entry name" value="PROTEIN SMF"/>
    <property type="match status" value="1"/>
</dbReference>
<reference evidence="4" key="1">
    <citation type="journal article" date="2019" name="Int. J. Syst. Evol. Microbiol.">
        <title>The Global Catalogue of Microorganisms (GCM) 10K type strain sequencing project: providing services to taxonomists for standard genome sequencing and annotation.</title>
        <authorList>
            <consortium name="The Broad Institute Genomics Platform"/>
            <consortium name="The Broad Institute Genome Sequencing Center for Infectious Disease"/>
            <person name="Wu L."/>
            <person name="Ma J."/>
        </authorList>
    </citation>
    <scope>NUCLEOTIDE SEQUENCE [LARGE SCALE GENOMIC DNA]</scope>
    <source>
        <strain evidence="4">CAIM 431</strain>
    </source>
</reference>
<name>A0ABW4RX41_9ACTN</name>
<dbReference type="InterPro" id="IPR057666">
    <property type="entry name" value="DrpA_SLOG"/>
</dbReference>
<evidence type="ECO:0000259" key="2">
    <source>
        <dbReference type="Pfam" id="PF02481"/>
    </source>
</evidence>
<comment type="similarity">
    <text evidence="1">Belongs to the DprA/Smf family.</text>
</comment>